<evidence type="ECO:0000256" key="4">
    <source>
        <dbReference type="ARBA" id="ARBA00023136"/>
    </source>
</evidence>
<dbReference type="SUPFAM" id="SSF103481">
    <property type="entry name" value="Multidrug resistance efflux transporter EmrE"/>
    <property type="match status" value="1"/>
</dbReference>
<organism evidence="8 13">
    <name type="scientific">Phytophthora rubi</name>
    <dbReference type="NCBI Taxonomy" id="129364"/>
    <lineage>
        <taxon>Eukaryota</taxon>
        <taxon>Sar</taxon>
        <taxon>Stramenopiles</taxon>
        <taxon>Oomycota</taxon>
        <taxon>Peronosporomycetes</taxon>
        <taxon>Peronosporales</taxon>
        <taxon>Peronosporaceae</taxon>
        <taxon>Phytophthora</taxon>
    </lineage>
</organism>
<dbReference type="Proteomes" id="UP000429607">
    <property type="component" value="Unassembled WGS sequence"/>
</dbReference>
<comment type="caution">
    <text evidence="8">The sequence shown here is derived from an EMBL/GenBank/DDBJ whole genome shotgun (WGS) entry which is preliminary data.</text>
</comment>
<dbReference type="EMBL" id="QXFU01000945">
    <property type="protein sequence ID" value="KAE9015441.1"/>
    <property type="molecule type" value="Genomic_DNA"/>
</dbReference>
<feature type="transmembrane region" description="Helical" evidence="6">
    <location>
        <begin position="261"/>
        <end position="281"/>
    </location>
</feature>
<dbReference type="EMBL" id="QXFT01000401">
    <property type="protein sequence ID" value="KAE9344989.1"/>
    <property type="molecule type" value="Genomic_DNA"/>
</dbReference>
<dbReference type="InterPro" id="IPR050186">
    <property type="entry name" value="TPT_transporter"/>
</dbReference>
<dbReference type="OrthoDB" id="6418713at2759"/>
<reference evidence="11 13" key="1">
    <citation type="submission" date="2018-09" db="EMBL/GenBank/DDBJ databases">
        <title>Genomic investigation of the strawberry pathogen Phytophthora fragariae indicates pathogenicity is determined by transcriptional variation in three key races.</title>
        <authorList>
            <person name="Adams T.M."/>
            <person name="Armitage A.D."/>
            <person name="Sobczyk M.K."/>
            <person name="Bates H.J."/>
            <person name="Dunwell J.M."/>
            <person name="Nellist C.F."/>
            <person name="Harrison R.J."/>
        </authorList>
    </citation>
    <scope>NUCLEOTIDE SEQUENCE [LARGE SCALE GENOMIC DNA]</scope>
    <source>
        <strain evidence="9 11">SCRP249</strain>
        <strain evidence="8 13">SCRP324</strain>
        <strain evidence="10 12">SCRP333</strain>
    </source>
</reference>
<keyword evidence="3 6" id="KW-1133">Transmembrane helix</keyword>
<dbReference type="EMBL" id="QXFV01000382">
    <property type="protein sequence ID" value="KAE9039260.1"/>
    <property type="molecule type" value="Genomic_DNA"/>
</dbReference>
<evidence type="ECO:0000313" key="11">
    <source>
        <dbReference type="Proteomes" id="UP000429607"/>
    </source>
</evidence>
<feature type="transmembrane region" description="Helical" evidence="6">
    <location>
        <begin position="107"/>
        <end position="124"/>
    </location>
</feature>
<keyword evidence="12" id="KW-1185">Reference proteome</keyword>
<comment type="subcellular location">
    <subcellularLocation>
        <location evidence="1">Membrane</location>
        <topology evidence="1">Multi-pass membrane protein</topology>
    </subcellularLocation>
</comment>
<feature type="transmembrane region" description="Helical" evidence="6">
    <location>
        <begin position="64"/>
        <end position="87"/>
    </location>
</feature>
<evidence type="ECO:0000313" key="9">
    <source>
        <dbReference type="EMBL" id="KAE9039260.1"/>
    </source>
</evidence>
<dbReference type="AlphaFoldDB" id="A0A6A3L7I9"/>
<feature type="transmembrane region" description="Helical" evidence="6">
    <location>
        <begin position="145"/>
        <end position="163"/>
    </location>
</feature>
<accession>A0A6A3L7I9</accession>
<feature type="domain" description="Sugar phosphate transporter" evidence="7">
    <location>
        <begin position="77"/>
        <end position="374"/>
    </location>
</feature>
<evidence type="ECO:0000313" key="12">
    <source>
        <dbReference type="Proteomes" id="UP000434957"/>
    </source>
</evidence>
<dbReference type="PANTHER" id="PTHR11132">
    <property type="entry name" value="SOLUTE CARRIER FAMILY 35"/>
    <property type="match status" value="1"/>
</dbReference>
<evidence type="ECO:0000256" key="5">
    <source>
        <dbReference type="SAM" id="MobiDB-lite"/>
    </source>
</evidence>
<dbReference type="InterPro" id="IPR004853">
    <property type="entry name" value="Sugar_P_trans_dom"/>
</dbReference>
<evidence type="ECO:0000313" key="8">
    <source>
        <dbReference type="EMBL" id="KAE9015441.1"/>
    </source>
</evidence>
<feature type="transmembrane region" description="Helical" evidence="6">
    <location>
        <begin position="301"/>
        <end position="324"/>
    </location>
</feature>
<evidence type="ECO:0000256" key="6">
    <source>
        <dbReference type="SAM" id="Phobius"/>
    </source>
</evidence>
<protein>
    <recommendedName>
        <fullName evidence="7">Sugar phosphate transporter domain-containing protein</fullName>
    </recommendedName>
</protein>
<sequence length="473" mass="51320">MADTGTSGSMPALAAKANEDKTVALVATCSFMLSLALGLRLLGWYLAKTRRRRKRLQLVPGLDLYLPFPVALHALDVSVFVVLWYAVSIGMTLFNKWFLRVWAGGGYPFATTMTCINMFVKCALSRLIDRCASSGGSVLALPARVYWRLAVPIGLCTALDIMLSNLSLFYITVTFYTIVKSGGNVWNLLFSICLGHQRPSWSLFVVIVLISSGIGLASYGSAHFVLYGFVLVLAASVIGTLRWVLTQSLLQAMEDNSRNKVLAVVYFVSPASAVGLLPIALFSEASDYATSRFLLDSQLLLMSLVFIFISGCLAFVLIFIEIMLVKKTSALSLGIAGSFKDVTQVLLAVFIFGDQLIAINVFGLVVATCGMLFYTFIKHTTAEAASDARRGKLKGYQRVPSSHPDLEGGSDVQCPDSDSSKHHIVPEFHMKDERGVLASGTKTLSSVSGVELVRRESKEYFSASSMVSSASHG</sequence>
<evidence type="ECO:0000256" key="3">
    <source>
        <dbReference type="ARBA" id="ARBA00022989"/>
    </source>
</evidence>
<keyword evidence="4 6" id="KW-0472">Membrane</keyword>
<evidence type="ECO:0000259" key="7">
    <source>
        <dbReference type="Pfam" id="PF03151"/>
    </source>
</evidence>
<gene>
    <name evidence="9" type="ORF">PR001_g7588</name>
    <name evidence="8" type="ORF">PR002_g13928</name>
    <name evidence="10" type="ORF">PR003_g8185</name>
</gene>
<evidence type="ECO:0000256" key="1">
    <source>
        <dbReference type="ARBA" id="ARBA00004141"/>
    </source>
</evidence>
<evidence type="ECO:0000313" key="13">
    <source>
        <dbReference type="Proteomes" id="UP000435112"/>
    </source>
</evidence>
<keyword evidence="2 6" id="KW-0812">Transmembrane</keyword>
<dbReference type="Pfam" id="PF03151">
    <property type="entry name" value="TPT"/>
    <property type="match status" value="1"/>
</dbReference>
<feature type="region of interest" description="Disordered" evidence="5">
    <location>
        <begin position="396"/>
        <end position="420"/>
    </location>
</feature>
<feature type="transmembrane region" description="Helical" evidence="6">
    <location>
        <begin position="357"/>
        <end position="377"/>
    </location>
</feature>
<feature type="transmembrane region" description="Helical" evidence="6">
    <location>
        <begin position="331"/>
        <end position="351"/>
    </location>
</feature>
<name>A0A6A3L7I9_9STRA</name>
<dbReference type="Proteomes" id="UP000435112">
    <property type="component" value="Unassembled WGS sequence"/>
</dbReference>
<feature type="transmembrane region" description="Helical" evidence="6">
    <location>
        <begin position="169"/>
        <end position="189"/>
    </location>
</feature>
<feature type="transmembrane region" description="Helical" evidence="6">
    <location>
        <begin position="225"/>
        <end position="245"/>
    </location>
</feature>
<evidence type="ECO:0000313" key="10">
    <source>
        <dbReference type="EMBL" id="KAE9344989.1"/>
    </source>
</evidence>
<dbReference type="InterPro" id="IPR037185">
    <property type="entry name" value="EmrE-like"/>
</dbReference>
<evidence type="ECO:0000256" key="2">
    <source>
        <dbReference type="ARBA" id="ARBA00022692"/>
    </source>
</evidence>
<dbReference type="Proteomes" id="UP000434957">
    <property type="component" value="Unassembled WGS sequence"/>
</dbReference>
<dbReference type="GO" id="GO:0016020">
    <property type="term" value="C:membrane"/>
    <property type="evidence" value="ECO:0007669"/>
    <property type="project" value="UniProtKB-SubCell"/>
</dbReference>
<feature type="transmembrane region" description="Helical" evidence="6">
    <location>
        <begin position="23"/>
        <end position="43"/>
    </location>
</feature>
<feature type="transmembrane region" description="Helical" evidence="6">
    <location>
        <begin position="201"/>
        <end position="219"/>
    </location>
</feature>
<proteinExistence type="predicted"/>